<keyword evidence="5" id="KW-0687">Ribonucleoprotein</keyword>
<dbReference type="Proteomes" id="UP000035682">
    <property type="component" value="Unplaced"/>
</dbReference>
<evidence type="ECO:0000256" key="3">
    <source>
        <dbReference type="ARBA" id="ARBA00022980"/>
    </source>
</evidence>
<dbReference type="PANTHER" id="PTHR10746">
    <property type="entry name" value="50S RIBOSOMAL PROTEIN L4"/>
    <property type="match status" value="1"/>
</dbReference>
<sequence>MRHLFSKFHFVFNFSKLSISTTRNSGSVESSLQKLEQLSLAKLANNPYIVTPEAWVTTLSKVEHDNVDIIRLNPDIFRHAPRLDLLHRNVTWQLNYRNLQLTKQLTRAEMPGGGKKPWPQKKTGRAHVGSIRSPQFIRGGFAHGVRGPKTWFYMLPDAIRLKGLCVALTIKHIQNDLVIVDDFSTLESDSKDFLNDIAESRNWGYSVLFVEENAEVAANLVKATEDLPSFNIMPLYGLNCFSIMKYDTLVLSKKALLKLEERILFHFNRSETLLKKYKYKDIKEKILNEGSDENNEKYAPFI</sequence>
<dbReference type="InterPro" id="IPR002136">
    <property type="entry name" value="Ribosomal_uL4"/>
</dbReference>
<dbReference type="SUPFAM" id="SSF52166">
    <property type="entry name" value="Ribosomal protein L4"/>
    <property type="match status" value="1"/>
</dbReference>
<dbReference type="STRING" id="34506.A0A090LLU2"/>
<dbReference type="InterPro" id="IPR013005">
    <property type="entry name" value="Ribosomal_uL4-like"/>
</dbReference>
<dbReference type="OrthoDB" id="275876at2759"/>
<keyword evidence="3 8" id="KW-0689">Ribosomal protein</keyword>
<dbReference type="Pfam" id="PF00573">
    <property type="entry name" value="Ribosomal_L4"/>
    <property type="match status" value="1"/>
</dbReference>
<organism evidence="8">
    <name type="scientific">Strongyloides ratti</name>
    <name type="common">Parasitic roundworm</name>
    <dbReference type="NCBI Taxonomy" id="34506"/>
    <lineage>
        <taxon>Eukaryota</taxon>
        <taxon>Metazoa</taxon>
        <taxon>Ecdysozoa</taxon>
        <taxon>Nematoda</taxon>
        <taxon>Chromadorea</taxon>
        <taxon>Rhabditida</taxon>
        <taxon>Tylenchina</taxon>
        <taxon>Panagrolaimomorpha</taxon>
        <taxon>Strongyloidoidea</taxon>
        <taxon>Strongyloididae</taxon>
        <taxon>Strongyloides</taxon>
    </lineage>
</organism>
<gene>
    <name evidence="8 10 11" type="ORF">SRAE_2000378500</name>
</gene>
<dbReference type="OMA" id="WIENTDA"/>
<evidence type="ECO:0000256" key="6">
    <source>
        <dbReference type="ARBA" id="ARBA00040565"/>
    </source>
</evidence>
<dbReference type="Gene3D" id="3.40.1370.10">
    <property type="match status" value="1"/>
</dbReference>
<dbReference type="WBParaSite" id="SRAE_2000378500.1">
    <property type="protein sequence ID" value="SRAE_2000378500.1"/>
    <property type="gene ID" value="WBGene00264010"/>
</dbReference>
<dbReference type="GO" id="GO:0006412">
    <property type="term" value="P:translation"/>
    <property type="evidence" value="ECO:0007669"/>
    <property type="project" value="InterPro"/>
</dbReference>
<comment type="subcellular location">
    <subcellularLocation>
        <location evidence="1">Mitochondrion</location>
    </subcellularLocation>
</comment>
<proteinExistence type="inferred from homology"/>
<evidence type="ECO:0000313" key="11">
    <source>
        <dbReference type="WormBase" id="SRAE_2000378500"/>
    </source>
</evidence>
<dbReference type="PANTHER" id="PTHR10746:SF6">
    <property type="entry name" value="LARGE RIBOSOMAL SUBUNIT PROTEIN UL4M"/>
    <property type="match status" value="1"/>
</dbReference>
<evidence type="ECO:0000256" key="1">
    <source>
        <dbReference type="ARBA" id="ARBA00004173"/>
    </source>
</evidence>
<reference evidence="10" key="2">
    <citation type="submission" date="2020-12" db="UniProtKB">
        <authorList>
            <consortium name="WormBaseParasite"/>
        </authorList>
    </citation>
    <scope>IDENTIFICATION</scope>
</reference>
<dbReference type="GeneID" id="36381503"/>
<dbReference type="GO" id="GO:0005840">
    <property type="term" value="C:ribosome"/>
    <property type="evidence" value="ECO:0007669"/>
    <property type="project" value="UniProtKB-KW"/>
</dbReference>
<name>A0A090LLU2_STRRB</name>
<dbReference type="GO" id="GO:0003735">
    <property type="term" value="F:structural constituent of ribosome"/>
    <property type="evidence" value="ECO:0007669"/>
    <property type="project" value="InterPro"/>
</dbReference>
<evidence type="ECO:0000256" key="5">
    <source>
        <dbReference type="ARBA" id="ARBA00023274"/>
    </source>
</evidence>
<keyword evidence="4" id="KW-0496">Mitochondrion</keyword>
<dbReference type="GO" id="GO:0005743">
    <property type="term" value="C:mitochondrial inner membrane"/>
    <property type="evidence" value="ECO:0007669"/>
    <property type="project" value="UniProtKB-ARBA"/>
</dbReference>
<dbReference type="InterPro" id="IPR023574">
    <property type="entry name" value="Ribosomal_uL4_dom_sf"/>
</dbReference>
<protein>
    <recommendedName>
        <fullName evidence="6">Large ribosomal subunit protein uL4m</fullName>
    </recommendedName>
    <alternativeName>
        <fullName evidence="7">39S ribosomal protein L4, mitochondrial</fullName>
    </alternativeName>
</protein>
<evidence type="ECO:0000256" key="4">
    <source>
        <dbReference type="ARBA" id="ARBA00023128"/>
    </source>
</evidence>
<dbReference type="RefSeq" id="XP_024508333.1">
    <property type="nucleotide sequence ID" value="XM_024655019.1"/>
</dbReference>
<keyword evidence="9" id="KW-1185">Reference proteome</keyword>
<reference evidence="8 9" key="1">
    <citation type="submission" date="2014-09" db="EMBL/GenBank/DDBJ databases">
        <authorList>
            <person name="Martin A.A."/>
        </authorList>
    </citation>
    <scope>NUCLEOTIDE SEQUENCE</scope>
    <source>
        <strain evidence="9">ED321</strain>
        <strain evidence="8">ED321 Heterogonic</strain>
    </source>
</reference>
<evidence type="ECO:0000256" key="7">
    <source>
        <dbReference type="ARBA" id="ARBA00082711"/>
    </source>
</evidence>
<evidence type="ECO:0000313" key="9">
    <source>
        <dbReference type="Proteomes" id="UP000035682"/>
    </source>
</evidence>
<dbReference type="EMBL" id="LN609529">
    <property type="protein sequence ID" value="CEF69133.1"/>
    <property type="molecule type" value="Genomic_DNA"/>
</dbReference>
<dbReference type="FunFam" id="3.40.1370.10:FF:000005">
    <property type="entry name" value="39S ribosomal protein L4, mitochondrial"/>
    <property type="match status" value="1"/>
</dbReference>
<dbReference type="GO" id="GO:1990904">
    <property type="term" value="C:ribonucleoprotein complex"/>
    <property type="evidence" value="ECO:0007669"/>
    <property type="project" value="UniProtKB-KW"/>
</dbReference>
<evidence type="ECO:0000313" key="8">
    <source>
        <dbReference type="EMBL" id="CEF69133.1"/>
    </source>
</evidence>
<accession>A0A090LLU2</accession>
<comment type="similarity">
    <text evidence="2">Belongs to the universal ribosomal protein uL4 family.</text>
</comment>
<dbReference type="WormBase" id="SRAE_2000378500">
    <property type="protein sequence ID" value="SRP00263"/>
    <property type="gene ID" value="WBGene00264010"/>
</dbReference>
<dbReference type="AlphaFoldDB" id="A0A090LLU2"/>
<dbReference type="CTD" id="36381503"/>
<evidence type="ECO:0000256" key="2">
    <source>
        <dbReference type="ARBA" id="ARBA00010528"/>
    </source>
</evidence>
<evidence type="ECO:0000313" key="10">
    <source>
        <dbReference type="WBParaSite" id="SRAE_2000378500.1"/>
    </source>
</evidence>
<dbReference type="NCBIfam" id="TIGR03953">
    <property type="entry name" value="rplD_bact"/>
    <property type="match status" value="1"/>
</dbReference>